<feature type="compositionally biased region" description="Basic residues" evidence="1">
    <location>
        <begin position="66"/>
        <end position="75"/>
    </location>
</feature>
<sequence length="75" mass="7799">MALDRLRSRLSDNLARHAPGKPTARAGPPVVLLETGARHLGHPFAVVDHVPGGPSGAPSGFPGPRAPRRAGRPSR</sequence>
<name>A0A7W4TLQ7_KINRA</name>
<reference evidence="2 3" key="2">
    <citation type="submission" date="2020-08" db="EMBL/GenBank/DDBJ databases">
        <authorList>
            <person name="Partida-Martinez L."/>
            <person name="Huntemann M."/>
            <person name="Clum A."/>
            <person name="Wang J."/>
            <person name="Palaniappan K."/>
            <person name="Ritter S."/>
            <person name="Chen I.-M."/>
            <person name="Stamatis D."/>
            <person name="Reddy T."/>
            <person name="O'Malley R."/>
            <person name="Daum C."/>
            <person name="Shapiro N."/>
            <person name="Ivanova N."/>
            <person name="Kyrpides N."/>
            <person name="Woyke T."/>
        </authorList>
    </citation>
    <scope>NUCLEOTIDE SEQUENCE [LARGE SCALE GENOMIC DNA]</scope>
    <source>
        <strain evidence="2 3">AS2.23</strain>
    </source>
</reference>
<gene>
    <name evidence="2" type="ORF">FHR75_001656</name>
</gene>
<accession>A0A7W4TLQ7</accession>
<feature type="compositionally biased region" description="Basic and acidic residues" evidence="1">
    <location>
        <begin position="1"/>
        <end position="10"/>
    </location>
</feature>
<organism evidence="2 3">
    <name type="scientific">Kineococcus radiotolerans</name>
    <dbReference type="NCBI Taxonomy" id="131568"/>
    <lineage>
        <taxon>Bacteria</taxon>
        <taxon>Bacillati</taxon>
        <taxon>Actinomycetota</taxon>
        <taxon>Actinomycetes</taxon>
        <taxon>Kineosporiales</taxon>
        <taxon>Kineosporiaceae</taxon>
        <taxon>Kineococcus</taxon>
    </lineage>
</organism>
<comment type="caution">
    <text evidence="2">The sequence shown here is derived from an EMBL/GenBank/DDBJ whole genome shotgun (WGS) entry which is preliminary data.</text>
</comment>
<evidence type="ECO:0000313" key="3">
    <source>
        <dbReference type="Proteomes" id="UP000533269"/>
    </source>
</evidence>
<keyword evidence="2" id="KW-0418">Kinase</keyword>
<reference evidence="2 3" key="1">
    <citation type="submission" date="2020-08" db="EMBL/GenBank/DDBJ databases">
        <title>The Agave Microbiome: Exploring the role of microbial communities in plant adaptations to desert environments.</title>
        <authorList>
            <person name="Partida-Martinez L.P."/>
        </authorList>
    </citation>
    <scope>NUCLEOTIDE SEQUENCE [LARGE SCALE GENOMIC DNA]</scope>
    <source>
        <strain evidence="2 3">AS2.23</strain>
    </source>
</reference>
<keyword evidence="2" id="KW-0808">Transferase</keyword>
<evidence type="ECO:0000313" key="2">
    <source>
        <dbReference type="EMBL" id="MBB2900868.1"/>
    </source>
</evidence>
<feature type="region of interest" description="Disordered" evidence="1">
    <location>
        <begin position="1"/>
        <end position="28"/>
    </location>
</feature>
<proteinExistence type="predicted"/>
<dbReference type="GO" id="GO:0016301">
    <property type="term" value="F:kinase activity"/>
    <property type="evidence" value="ECO:0007669"/>
    <property type="project" value="UniProtKB-KW"/>
</dbReference>
<dbReference type="AlphaFoldDB" id="A0A7W4TLQ7"/>
<feature type="region of interest" description="Disordered" evidence="1">
    <location>
        <begin position="47"/>
        <end position="75"/>
    </location>
</feature>
<dbReference type="Proteomes" id="UP000533269">
    <property type="component" value="Unassembled WGS sequence"/>
</dbReference>
<evidence type="ECO:0000256" key="1">
    <source>
        <dbReference type="SAM" id="MobiDB-lite"/>
    </source>
</evidence>
<dbReference type="EMBL" id="JACHVY010000001">
    <property type="protein sequence ID" value="MBB2900868.1"/>
    <property type="molecule type" value="Genomic_DNA"/>
</dbReference>
<protein>
    <submittedName>
        <fullName evidence="2">Aminoglycoside phosphotransferase (APT) family kinase protein</fullName>
    </submittedName>
</protein>